<evidence type="ECO:0000256" key="1">
    <source>
        <dbReference type="PIRSR" id="PIRSR005902-1"/>
    </source>
</evidence>
<dbReference type="PANTHER" id="PTHR47176:SF1">
    <property type="entry name" value="OS04G0577500 PROTEIN"/>
    <property type="match status" value="1"/>
</dbReference>
<dbReference type="GO" id="GO:0016788">
    <property type="term" value="F:hydrolase activity, acting on ester bonds"/>
    <property type="evidence" value="ECO:0007669"/>
    <property type="project" value="InterPro"/>
</dbReference>
<dbReference type="PANTHER" id="PTHR47176">
    <property type="entry name" value="OSJNBA0020J04.13 PROTEIN"/>
    <property type="match status" value="1"/>
</dbReference>
<protein>
    <submittedName>
        <fullName evidence="2">TatD family hydrolase</fullName>
    </submittedName>
</protein>
<sequence>MSDAPLYDAHCHWHDQRLNPGQELMVAGLAQIPLAKAVVNGTHPGDWEAVAELAEQDSRVLPAFGLHPWHVNEAPKDWLDQLQDYLHRFPYAAVGEAGLDRWIQGHDLPRQQAALQAQMELAAAENRPISLHCLQAWGPLFEQLQAGPLPARGFHLHGYGGAPEMVASFAAIGGYFSFSAYVMHERKARHRESFAVIPIERLLLETDSPDMLPSVDWLDWELTGNAVFADEGGGRAMHHPANITASYRAASKLTGMPESAIRLQVERNFHRFFLEA</sequence>
<proteinExistence type="predicted"/>
<feature type="binding site" evidence="1">
    <location>
        <position position="157"/>
    </location>
    <ligand>
        <name>a divalent metal cation</name>
        <dbReference type="ChEBI" id="CHEBI:60240"/>
        <label>2</label>
    </ligand>
</feature>
<dbReference type="Proteomes" id="UP000642829">
    <property type="component" value="Unassembled WGS sequence"/>
</dbReference>
<dbReference type="InterPro" id="IPR032466">
    <property type="entry name" value="Metal_Hydrolase"/>
</dbReference>
<name>A0A8J3GDV0_9BACT</name>
<gene>
    <name evidence="2" type="ORF">GCM10007047_13170</name>
</gene>
<comment type="caution">
    <text evidence="2">The sequence shown here is derived from an EMBL/GenBank/DDBJ whole genome shotgun (WGS) entry which is preliminary data.</text>
</comment>
<feature type="binding site" evidence="1">
    <location>
        <position position="10"/>
    </location>
    <ligand>
        <name>a divalent metal cation</name>
        <dbReference type="ChEBI" id="CHEBI:60240"/>
        <label>1</label>
    </ligand>
</feature>
<dbReference type="EMBL" id="BMXG01000006">
    <property type="protein sequence ID" value="GHB98420.1"/>
    <property type="molecule type" value="Genomic_DNA"/>
</dbReference>
<accession>A0A8J3GDV0</accession>
<feature type="binding site" evidence="1">
    <location>
        <position position="207"/>
    </location>
    <ligand>
        <name>a divalent metal cation</name>
        <dbReference type="ChEBI" id="CHEBI:60240"/>
        <label>1</label>
    </ligand>
</feature>
<evidence type="ECO:0000313" key="3">
    <source>
        <dbReference type="Proteomes" id="UP000642829"/>
    </source>
</evidence>
<feature type="binding site" evidence="1">
    <location>
        <position position="96"/>
    </location>
    <ligand>
        <name>a divalent metal cation</name>
        <dbReference type="ChEBI" id="CHEBI:60240"/>
        <label>1</label>
    </ligand>
</feature>
<evidence type="ECO:0000313" key="2">
    <source>
        <dbReference type="EMBL" id="GHB98420.1"/>
    </source>
</evidence>
<keyword evidence="2" id="KW-0378">Hydrolase</keyword>
<dbReference type="InterPro" id="IPR001130">
    <property type="entry name" value="TatD-like"/>
</dbReference>
<reference evidence="2" key="1">
    <citation type="journal article" date="2014" name="Int. J. Syst. Evol. Microbiol.">
        <title>Complete genome sequence of Corynebacterium casei LMG S-19264T (=DSM 44701T), isolated from a smear-ripened cheese.</title>
        <authorList>
            <consortium name="US DOE Joint Genome Institute (JGI-PGF)"/>
            <person name="Walter F."/>
            <person name="Albersmeier A."/>
            <person name="Kalinowski J."/>
            <person name="Ruckert C."/>
        </authorList>
    </citation>
    <scope>NUCLEOTIDE SEQUENCE</scope>
    <source>
        <strain evidence="2">KCTC 12870</strain>
    </source>
</reference>
<feature type="binding site" evidence="1">
    <location>
        <position position="132"/>
    </location>
    <ligand>
        <name>a divalent metal cation</name>
        <dbReference type="ChEBI" id="CHEBI:60240"/>
        <label>2</label>
    </ligand>
</feature>
<dbReference type="Pfam" id="PF01026">
    <property type="entry name" value="TatD_DNase"/>
    <property type="match status" value="1"/>
</dbReference>
<keyword evidence="1" id="KW-0479">Metal-binding</keyword>
<organism evidence="2 3">
    <name type="scientific">Cerasicoccus arenae</name>
    <dbReference type="NCBI Taxonomy" id="424488"/>
    <lineage>
        <taxon>Bacteria</taxon>
        <taxon>Pseudomonadati</taxon>
        <taxon>Verrucomicrobiota</taxon>
        <taxon>Opitutia</taxon>
        <taxon>Puniceicoccales</taxon>
        <taxon>Cerasicoccaceae</taxon>
        <taxon>Cerasicoccus</taxon>
    </lineage>
</organism>
<reference evidence="2" key="2">
    <citation type="submission" date="2020-09" db="EMBL/GenBank/DDBJ databases">
        <authorList>
            <person name="Sun Q."/>
            <person name="Kim S."/>
        </authorList>
    </citation>
    <scope>NUCLEOTIDE SEQUENCE</scope>
    <source>
        <strain evidence="2">KCTC 12870</strain>
    </source>
</reference>
<dbReference type="CDD" id="cd01310">
    <property type="entry name" value="TatD_DNAse"/>
    <property type="match status" value="1"/>
</dbReference>
<dbReference type="SUPFAM" id="SSF51556">
    <property type="entry name" value="Metallo-dependent hydrolases"/>
    <property type="match status" value="1"/>
</dbReference>
<dbReference type="PIRSF" id="PIRSF005902">
    <property type="entry name" value="DNase_TatD"/>
    <property type="match status" value="1"/>
</dbReference>
<feature type="binding site" evidence="1">
    <location>
        <position position="12"/>
    </location>
    <ligand>
        <name>a divalent metal cation</name>
        <dbReference type="ChEBI" id="CHEBI:60240"/>
        <label>1</label>
    </ligand>
</feature>
<keyword evidence="3" id="KW-1185">Reference proteome</keyword>
<dbReference type="Gene3D" id="3.20.20.140">
    <property type="entry name" value="Metal-dependent hydrolases"/>
    <property type="match status" value="1"/>
</dbReference>
<dbReference type="AlphaFoldDB" id="A0A8J3GDV0"/>
<dbReference type="GO" id="GO:0046872">
    <property type="term" value="F:metal ion binding"/>
    <property type="evidence" value="ECO:0007669"/>
    <property type="project" value="UniProtKB-KW"/>
</dbReference>
<dbReference type="RefSeq" id="WP_189513180.1">
    <property type="nucleotide sequence ID" value="NZ_BMXG01000006.1"/>
</dbReference>